<dbReference type="InterPro" id="IPR002818">
    <property type="entry name" value="DJ-1/PfpI"/>
</dbReference>
<dbReference type="Proteomes" id="UP000291422">
    <property type="component" value="Unassembled WGS sequence"/>
</dbReference>
<evidence type="ECO:0000256" key="4">
    <source>
        <dbReference type="ARBA" id="ARBA00038493"/>
    </source>
</evidence>
<reference evidence="8" key="1">
    <citation type="journal article" date="2019" name="bioRxiv">
        <title>Genomics, evolutionary history and diagnostics of the Alternaria alternata species group including apple and Asian pear pathotypes.</title>
        <authorList>
            <person name="Armitage A.D."/>
            <person name="Cockerton H.M."/>
            <person name="Sreenivasaprasad S."/>
            <person name="Woodhall J.W."/>
            <person name="Lane C.R."/>
            <person name="Harrison R.J."/>
            <person name="Clarkson J.P."/>
        </authorList>
    </citation>
    <scope>NUCLEOTIDE SEQUENCE [LARGE SCALE GENOMIC DNA]</scope>
    <source>
        <strain evidence="8">FERA 1177</strain>
    </source>
</reference>
<dbReference type="GO" id="GO:0019172">
    <property type="term" value="F:glyoxalase III activity"/>
    <property type="evidence" value="ECO:0007669"/>
    <property type="project" value="UniProtKB-EC"/>
</dbReference>
<dbReference type="Gene3D" id="3.40.50.880">
    <property type="match status" value="1"/>
</dbReference>
<evidence type="ECO:0000256" key="5">
    <source>
        <dbReference type="ARBA" id="ARBA00048082"/>
    </source>
</evidence>
<dbReference type="InterPro" id="IPR029062">
    <property type="entry name" value="Class_I_gatase-like"/>
</dbReference>
<dbReference type="GO" id="GO:0019243">
    <property type="term" value="P:methylglyoxal catabolic process to D-lactate via S-lactoyl-glutathione"/>
    <property type="evidence" value="ECO:0007669"/>
    <property type="project" value="TreeGrafter"/>
</dbReference>
<evidence type="ECO:0000259" key="6">
    <source>
        <dbReference type="Pfam" id="PF01965"/>
    </source>
</evidence>
<keyword evidence="3" id="KW-0456">Lyase</keyword>
<dbReference type="PANTHER" id="PTHR48094">
    <property type="entry name" value="PROTEIN/NUCLEIC ACID DEGLYCASE DJ-1-RELATED"/>
    <property type="match status" value="1"/>
</dbReference>
<comment type="caution">
    <text evidence="7">The sequence shown here is derived from an EMBL/GenBank/DDBJ whole genome shotgun (WGS) entry which is preliminary data.</text>
</comment>
<dbReference type="InterPro" id="IPR050325">
    <property type="entry name" value="Prot/Nucl_acid_deglycase"/>
</dbReference>
<dbReference type="AlphaFoldDB" id="A0A4Q4N120"/>
<evidence type="ECO:0000256" key="3">
    <source>
        <dbReference type="ARBA" id="ARBA00023239"/>
    </source>
</evidence>
<protein>
    <recommendedName>
        <fullName evidence="1">D-lactate dehydratase</fullName>
        <ecNumber evidence="1">4.2.1.130</ecNumber>
    </recommendedName>
</protein>
<comment type="similarity">
    <text evidence="4">Belongs to the peptidase C56 family. HSP31-like subfamily.</text>
</comment>
<dbReference type="VEuPathDB" id="FungiDB:CC77DRAFT_992013"/>
<accession>A0A4Q4N120</accession>
<evidence type="ECO:0000256" key="2">
    <source>
        <dbReference type="ARBA" id="ARBA00023016"/>
    </source>
</evidence>
<dbReference type="EC" id="4.2.1.130" evidence="1"/>
<dbReference type="CDD" id="cd03141">
    <property type="entry name" value="GATase1_Hsp31_like"/>
    <property type="match status" value="1"/>
</dbReference>
<dbReference type="EMBL" id="PDXD01000060">
    <property type="protein sequence ID" value="RYN66122.1"/>
    <property type="molecule type" value="Genomic_DNA"/>
</dbReference>
<comment type="catalytic activity">
    <reaction evidence="5">
        <text>methylglyoxal + H2O = (R)-lactate + H(+)</text>
        <dbReference type="Rhea" id="RHEA:27754"/>
        <dbReference type="ChEBI" id="CHEBI:15377"/>
        <dbReference type="ChEBI" id="CHEBI:15378"/>
        <dbReference type="ChEBI" id="CHEBI:16004"/>
        <dbReference type="ChEBI" id="CHEBI:17158"/>
        <dbReference type="EC" id="4.2.1.130"/>
    </reaction>
</comment>
<feature type="domain" description="DJ-1/PfpI" evidence="6">
    <location>
        <begin position="89"/>
        <end position="230"/>
    </location>
</feature>
<evidence type="ECO:0000313" key="7">
    <source>
        <dbReference type="EMBL" id="RYN66122.1"/>
    </source>
</evidence>
<name>A0A4Q4N120_ALTAL</name>
<evidence type="ECO:0000256" key="1">
    <source>
        <dbReference type="ARBA" id="ARBA00013134"/>
    </source>
</evidence>
<keyword evidence="2" id="KW-0346">Stress response</keyword>
<dbReference type="Pfam" id="PF01965">
    <property type="entry name" value="DJ-1_PfpI"/>
    <property type="match status" value="1"/>
</dbReference>
<gene>
    <name evidence="7" type="ORF">AA0117_g11935</name>
</gene>
<dbReference type="GO" id="GO:0005737">
    <property type="term" value="C:cytoplasm"/>
    <property type="evidence" value="ECO:0007669"/>
    <property type="project" value="TreeGrafter"/>
</dbReference>
<evidence type="ECO:0000313" key="8">
    <source>
        <dbReference type="Proteomes" id="UP000291422"/>
    </source>
</evidence>
<dbReference type="SUPFAM" id="SSF52317">
    <property type="entry name" value="Class I glutamine amidotransferase-like"/>
    <property type="match status" value="1"/>
</dbReference>
<sequence>MSNRSKLLVVLTSQDILPTREGVKIGWYLPELVHPYNVLSPYVDMVFASPKGGEAPIDPYSIEDSKNDEECQRFLREKEALWKDTESLDAILDRADEFLGVFFVGGHGPMFDLANDSISHSLIRRFYESGKIVSAVCHGPAALVNVKLSDGSYMIQGQTVTGFSNAEEDAYNFTSAMPFLLEDALKNHGGKYEKAEQLFGAKVVISGKQGNLVTGQNPPSAAVIGKALLELIQKF</sequence>
<dbReference type="PANTHER" id="PTHR48094:SF11">
    <property type="entry name" value="GLUTATHIONE-INDEPENDENT GLYOXALASE HSP31-RELATED"/>
    <property type="match status" value="1"/>
</dbReference>
<organism evidence="7 8">
    <name type="scientific">Alternaria alternata</name>
    <name type="common">Alternaria rot fungus</name>
    <name type="synonym">Torula alternata</name>
    <dbReference type="NCBI Taxonomy" id="5599"/>
    <lineage>
        <taxon>Eukaryota</taxon>
        <taxon>Fungi</taxon>
        <taxon>Dikarya</taxon>
        <taxon>Ascomycota</taxon>
        <taxon>Pezizomycotina</taxon>
        <taxon>Dothideomycetes</taxon>
        <taxon>Pleosporomycetidae</taxon>
        <taxon>Pleosporales</taxon>
        <taxon>Pleosporineae</taxon>
        <taxon>Pleosporaceae</taxon>
        <taxon>Alternaria</taxon>
        <taxon>Alternaria sect. Alternaria</taxon>
        <taxon>Alternaria alternata complex</taxon>
    </lineage>
</organism>
<proteinExistence type="inferred from homology"/>